<dbReference type="Pfam" id="PF00440">
    <property type="entry name" value="TetR_N"/>
    <property type="match status" value="1"/>
</dbReference>
<organism evidence="4 5">
    <name type="scientific">Sphaerochaeta globosa (strain ATCC BAA-1886 / DSM 22777 / Buddy)</name>
    <name type="common">Spirochaeta sp. (strain Buddy)</name>
    <dbReference type="NCBI Taxonomy" id="158189"/>
    <lineage>
        <taxon>Bacteria</taxon>
        <taxon>Pseudomonadati</taxon>
        <taxon>Spirochaetota</taxon>
        <taxon>Spirochaetia</taxon>
        <taxon>Spirochaetales</taxon>
        <taxon>Sphaerochaetaceae</taxon>
        <taxon>Sphaerochaeta</taxon>
    </lineage>
</organism>
<name>F0RRK5_SPHGB</name>
<evidence type="ECO:0000256" key="2">
    <source>
        <dbReference type="PROSITE-ProRule" id="PRU00335"/>
    </source>
</evidence>
<dbReference type="eggNOG" id="COG1309">
    <property type="taxonomic scope" value="Bacteria"/>
</dbReference>
<dbReference type="PRINTS" id="PR00455">
    <property type="entry name" value="HTHTETR"/>
</dbReference>
<dbReference type="GO" id="GO:0003677">
    <property type="term" value="F:DNA binding"/>
    <property type="evidence" value="ECO:0007669"/>
    <property type="project" value="UniProtKB-UniRule"/>
</dbReference>
<dbReference type="KEGG" id="sbu:SpiBuddy_2451"/>
<dbReference type="AlphaFoldDB" id="F0RRK5"/>
<dbReference type="HOGENOM" id="CLU_069356_40_3_12"/>
<dbReference type="EMBL" id="CP002541">
    <property type="protein sequence ID" value="ADY14264.1"/>
    <property type="molecule type" value="Genomic_DNA"/>
</dbReference>
<evidence type="ECO:0000313" key="4">
    <source>
        <dbReference type="EMBL" id="ADY14264.1"/>
    </source>
</evidence>
<dbReference type="InterPro" id="IPR050624">
    <property type="entry name" value="HTH-type_Tx_Regulator"/>
</dbReference>
<keyword evidence="5" id="KW-1185">Reference proteome</keyword>
<dbReference type="Gene3D" id="1.10.357.10">
    <property type="entry name" value="Tetracycline Repressor, domain 2"/>
    <property type="match status" value="1"/>
</dbReference>
<feature type="DNA-binding region" description="H-T-H motif" evidence="2">
    <location>
        <begin position="35"/>
        <end position="54"/>
    </location>
</feature>
<dbReference type="RefSeq" id="WP_013608110.1">
    <property type="nucleotide sequence ID" value="NC_015152.1"/>
</dbReference>
<proteinExistence type="predicted"/>
<dbReference type="PANTHER" id="PTHR43479">
    <property type="entry name" value="ACREF/ENVCD OPERON REPRESSOR-RELATED"/>
    <property type="match status" value="1"/>
</dbReference>
<dbReference type="Proteomes" id="UP000008466">
    <property type="component" value="Chromosome"/>
</dbReference>
<dbReference type="PANTHER" id="PTHR43479:SF11">
    <property type="entry name" value="ACREF_ENVCD OPERON REPRESSOR-RELATED"/>
    <property type="match status" value="1"/>
</dbReference>
<evidence type="ECO:0000256" key="1">
    <source>
        <dbReference type="ARBA" id="ARBA00023125"/>
    </source>
</evidence>
<dbReference type="InterPro" id="IPR009057">
    <property type="entry name" value="Homeodomain-like_sf"/>
</dbReference>
<reference evidence="5" key="1">
    <citation type="submission" date="2011-02" db="EMBL/GenBank/DDBJ databases">
        <title>Complete sequence of Spirochaeta sp. Buddy.</title>
        <authorList>
            <person name="Lucas S."/>
            <person name="Copeland A."/>
            <person name="Lapidus A."/>
            <person name="Cheng J.-F."/>
            <person name="Goodwin L."/>
            <person name="Pitluck S."/>
            <person name="Zeytun A."/>
            <person name="Detter J.C."/>
            <person name="Han C."/>
            <person name="Tapia R."/>
            <person name="Land M."/>
            <person name="Hauser L."/>
            <person name="Kyrpides N."/>
            <person name="Ivanova N."/>
            <person name="Mikhailova N."/>
            <person name="Pagani I."/>
            <person name="Ritalahti K.M."/>
            <person name="Loeffler F.E."/>
            <person name="Woyke T."/>
        </authorList>
    </citation>
    <scope>NUCLEOTIDE SEQUENCE [LARGE SCALE GENOMIC DNA]</scope>
    <source>
        <strain evidence="5">ATCC BAA-1886 / DSM 22777 / Buddy</strain>
    </source>
</reference>
<dbReference type="PROSITE" id="PS50977">
    <property type="entry name" value="HTH_TETR_2"/>
    <property type="match status" value="1"/>
</dbReference>
<dbReference type="InterPro" id="IPR001647">
    <property type="entry name" value="HTH_TetR"/>
</dbReference>
<dbReference type="SUPFAM" id="SSF46689">
    <property type="entry name" value="Homeodomain-like"/>
    <property type="match status" value="1"/>
</dbReference>
<accession>F0RRK5</accession>
<gene>
    <name evidence="4" type="ordered locus">SpiBuddy_2451</name>
</gene>
<evidence type="ECO:0000259" key="3">
    <source>
        <dbReference type="PROSITE" id="PS50977"/>
    </source>
</evidence>
<protein>
    <submittedName>
        <fullName evidence="4">Regulatory protein TetR</fullName>
    </submittedName>
</protein>
<keyword evidence="1 2" id="KW-0238">DNA-binding</keyword>
<evidence type="ECO:0000313" key="5">
    <source>
        <dbReference type="Proteomes" id="UP000008466"/>
    </source>
</evidence>
<dbReference type="STRING" id="158189.SpiBuddy_2451"/>
<feature type="domain" description="HTH tetR-type" evidence="3">
    <location>
        <begin position="12"/>
        <end position="72"/>
    </location>
</feature>
<sequence>MSIQTRRERDAQKMKEDILAAAREISNQDGFASISIRKIAQKIEYTPSIIYHYFSNKEEILEQLLESGYLKLTTSLASSKRISDNPEDTLRIMTRTYIEEALKIPEEFAIVHSDSSPNVIKHTSFLFEGASEKRKAIHMIKKCIIDMNPQEELEGGKVELTAQSIAAATMGLTLKLIAEKNLEEAQKKKIIDYFSDEMVVRMAKYPGK</sequence>